<dbReference type="InterPro" id="IPR050706">
    <property type="entry name" value="Cyclic-di-GMP_PDE-like"/>
</dbReference>
<name>Q1G7T7_LACDA</name>
<dbReference type="Proteomes" id="UP000001259">
    <property type="component" value="Chromosome"/>
</dbReference>
<proteinExistence type="predicted"/>
<sequence length="100" mass="11339">MNDMSKRLGIETLCEGIENRSQSDFLKEIGCQYQQGYLFAASMQPDELRQFLGKVGDQLEDISLSDYYSQIDRVNVLSDPQPGGTEFQPGGKYRRADGHR</sequence>
<evidence type="ECO:0000259" key="2">
    <source>
        <dbReference type="PROSITE" id="PS50883"/>
    </source>
</evidence>
<dbReference type="GO" id="GO:0071111">
    <property type="term" value="F:cyclic-guanylate-specific phosphodiesterase activity"/>
    <property type="evidence" value="ECO:0007669"/>
    <property type="project" value="InterPro"/>
</dbReference>
<feature type="domain" description="EAL" evidence="2">
    <location>
        <begin position="1"/>
        <end position="56"/>
    </location>
</feature>
<evidence type="ECO:0000313" key="4">
    <source>
        <dbReference type="Proteomes" id="UP000001259"/>
    </source>
</evidence>
<dbReference type="InterPro" id="IPR001633">
    <property type="entry name" value="EAL_dom"/>
</dbReference>
<dbReference type="Pfam" id="PF00563">
    <property type="entry name" value="EAL"/>
    <property type="match status" value="1"/>
</dbReference>
<dbReference type="SUPFAM" id="SSF141868">
    <property type="entry name" value="EAL domain-like"/>
    <property type="match status" value="1"/>
</dbReference>
<dbReference type="PANTHER" id="PTHR33121">
    <property type="entry name" value="CYCLIC DI-GMP PHOSPHODIESTERASE PDEF"/>
    <property type="match status" value="1"/>
</dbReference>
<dbReference type="EMBL" id="CR954253">
    <property type="protein sequence ID" value="CAI96903.1"/>
    <property type="molecule type" value="Genomic_DNA"/>
</dbReference>
<dbReference type="PROSITE" id="PS50883">
    <property type="entry name" value="EAL"/>
    <property type="match status" value="1"/>
</dbReference>
<reference evidence="3 4" key="1">
    <citation type="journal article" date="2006" name="Proc. Natl. Acad. Sci. U.S.A.">
        <title>The complete genome sequence of Lactobacillus bulgaricus reveals extensive and ongoing reductive evolution.</title>
        <authorList>
            <person name="van de Guchte M."/>
            <person name="Penaud S."/>
            <person name="Grimaldi C."/>
            <person name="Barbe V."/>
            <person name="Bryson K."/>
            <person name="Nicolas P."/>
            <person name="Robert C."/>
            <person name="Oztas S."/>
            <person name="Mangenot S."/>
            <person name="Couloux A."/>
            <person name="Loux V."/>
            <person name="Dervyn R."/>
            <person name="Bossy R."/>
            <person name="Bolotin A."/>
            <person name="Batto J.-M."/>
            <person name="Walunas T."/>
            <person name="Gibrat J.-F."/>
            <person name="Bessieres P."/>
            <person name="Weissenbach J."/>
            <person name="Ehrlich S.D."/>
            <person name="Maguin E."/>
        </authorList>
    </citation>
    <scope>NUCLEOTIDE SEQUENCE [LARGE SCALE GENOMIC DNA]</scope>
    <source>
        <strain evidence="4">ATCC 11842 / DSM 20081 / BCRC 10696 / JCM 1002 / NBRC 13953 / NCIMB 11778 / NCTC 12712 / WDCM 00102 / Lb 14</strain>
    </source>
</reference>
<accession>Q1G7T7</accession>
<gene>
    <name evidence="3" type="ordered locus">Ldb0062</name>
</gene>
<evidence type="ECO:0000256" key="1">
    <source>
        <dbReference type="SAM" id="MobiDB-lite"/>
    </source>
</evidence>
<keyword evidence="4" id="KW-1185">Reference proteome</keyword>
<dbReference type="PANTHER" id="PTHR33121:SF70">
    <property type="entry name" value="SIGNALING PROTEIN YKOW"/>
    <property type="match status" value="1"/>
</dbReference>
<evidence type="ECO:0000313" key="3">
    <source>
        <dbReference type="EMBL" id="CAI96903.1"/>
    </source>
</evidence>
<dbReference type="HOGENOM" id="CLU_2302266_0_0_9"/>
<dbReference type="InterPro" id="IPR035919">
    <property type="entry name" value="EAL_sf"/>
</dbReference>
<dbReference type="KEGG" id="ldb:Ldb0062"/>
<protein>
    <recommendedName>
        <fullName evidence="2">EAL domain-containing protein</fullName>
    </recommendedName>
</protein>
<dbReference type="AlphaFoldDB" id="Q1G7T7"/>
<dbReference type="STRING" id="390333.Ldb0062"/>
<dbReference type="eggNOG" id="COG2200">
    <property type="taxonomic scope" value="Bacteria"/>
</dbReference>
<feature type="region of interest" description="Disordered" evidence="1">
    <location>
        <begin position="78"/>
        <end position="100"/>
    </location>
</feature>
<dbReference type="BioCyc" id="LDEL390333:LDB_RS09795-MONOMER"/>
<dbReference type="Gene3D" id="3.20.20.450">
    <property type="entry name" value="EAL domain"/>
    <property type="match status" value="1"/>
</dbReference>
<organism evidence="3 4">
    <name type="scientific">Lactobacillus delbrueckii subsp. bulgaricus (strain ATCC 11842 / DSM 20081 / BCRC 10696 / JCM 1002 / NBRC 13953 / NCIMB 11778 / NCTC 12712 / WDCM 00102 / Lb 14)</name>
    <dbReference type="NCBI Taxonomy" id="390333"/>
    <lineage>
        <taxon>Bacteria</taxon>
        <taxon>Bacillati</taxon>
        <taxon>Bacillota</taxon>
        <taxon>Bacilli</taxon>
        <taxon>Lactobacillales</taxon>
        <taxon>Lactobacillaceae</taxon>
        <taxon>Lactobacillus</taxon>
    </lineage>
</organism>